<evidence type="ECO:0000256" key="3">
    <source>
        <dbReference type="ARBA" id="ARBA00022989"/>
    </source>
</evidence>
<feature type="transmembrane region" description="Helical" evidence="5">
    <location>
        <begin position="48"/>
        <end position="71"/>
    </location>
</feature>
<keyword evidence="4 5" id="KW-0472">Membrane</keyword>
<dbReference type="InterPro" id="IPR009908">
    <property type="entry name" value="Methylamine_util_MauE"/>
</dbReference>
<organism evidence="7 8">
    <name type="scientific">Galbibacter pacificus</name>
    <dbReference type="NCBI Taxonomy" id="2996052"/>
    <lineage>
        <taxon>Bacteria</taxon>
        <taxon>Pseudomonadati</taxon>
        <taxon>Bacteroidota</taxon>
        <taxon>Flavobacteriia</taxon>
        <taxon>Flavobacteriales</taxon>
        <taxon>Flavobacteriaceae</taxon>
        <taxon>Galbibacter</taxon>
    </lineage>
</organism>
<feature type="domain" description="Methylamine utilisation protein MauE" evidence="6">
    <location>
        <begin position="10"/>
        <end position="135"/>
    </location>
</feature>
<gene>
    <name evidence="7" type="ORF">OSR52_13315</name>
</gene>
<feature type="transmembrane region" description="Helical" evidence="5">
    <location>
        <begin position="7"/>
        <end position="28"/>
    </location>
</feature>
<evidence type="ECO:0000256" key="2">
    <source>
        <dbReference type="ARBA" id="ARBA00022692"/>
    </source>
</evidence>
<feature type="transmembrane region" description="Helical" evidence="5">
    <location>
        <begin position="150"/>
        <end position="171"/>
    </location>
</feature>
<evidence type="ECO:0000256" key="1">
    <source>
        <dbReference type="ARBA" id="ARBA00004141"/>
    </source>
</evidence>
<evidence type="ECO:0000313" key="7">
    <source>
        <dbReference type="EMBL" id="MDG3586848.1"/>
    </source>
</evidence>
<dbReference type="Proteomes" id="UP001153642">
    <property type="component" value="Unassembled WGS sequence"/>
</dbReference>
<keyword evidence="2 5" id="KW-0812">Transmembrane</keyword>
<accession>A0ABT6FUA1</accession>
<reference evidence="7" key="1">
    <citation type="submission" date="2022-11" db="EMBL/GenBank/DDBJ databases">
        <title>High-quality draft genome sequence of Galbibacter sp. strain CMA-7.</title>
        <authorList>
            <person name="Wei L."/>
            <person name="Dong C."/>
            <person name="Shao Z."/>
        </authorList>
    </citation>
    <scope>NUCLEOTIDE SEQUENCE</scope>
    <source>
        <strain evidence="7">CMA-7</strain>
    </source>
</reference>
<keyword evidence="3 5" id="KW-1133">Transmembrane helix</keyword>
<evidence type="ECO:0000313" key="8">
    <source>
        <dbReference type="Proteomes" id="UP001153642"/>
    </source>
</evidence>
<comment type="subcellular location">
    <subcellularLocation>
        <location evidence="1">Membrane</location>
        <topology evidence="1">Multi-pass membrane protein</topology>
    </subcellularLocation>
</comment>
<evidence type="ECO:0000256" key="5">
    <source>
        <dbReference type="SAM" id="Phobius"/>
    </source>
</evidence>
<dbReference type="EMBL" id="JAPMUA010000004">
    <property type="protein sequence ID" value="MDG3586848.1"/>
    <property type="molecule type" value="Genomic_DNA"/>
</dbReference>
<evidence type="ECO:0000256" key="4">
    <source>
        <dbReference type="ARBA" id="ARBA00023136"/>
    </source>
</evidence>
<protein>
    <recommendedName>
        <fullName evidence="6">Methylamine utilisation protein MauE domain-containing protein</fullName>
    </recommendedName>
</protein>
<proteinExistence type="predicted"/>
<feature type="transmembrane region" description="Helical" evidence="5">
    <location>
        <begin position="78"/>
        <end position="100"/>
    </location>
</feature>
<dbReference type="Pfam" id="PF07291">
    <property type="entry name" value="MauE"/>
    <property type="match status" value="1"/>
</dbReference>
<sequence length="498" mass="56913">MKWCKKHTGLIVEIISYLFILLFVYAAISKLLDFENFQIQLGQSPMLSVYAGWLAWLVPVLELLIVGLLVFPRTRLLGLMGAFTLMVMFTVYIYIILNYASYVPCSCGGVLEKLGWGEHLVFNMAFIFLALLAIYIALHPSLNYLNLSKRFVLTTLNILTIGAISTVTLLYNSSEKQMHTRNPFIRRFTQHPLRAIAEKDLKLNSFYISGFNKGNIYLSNQTAPLLVKKLDTSLLKTENLRLSIPKDSLPYRAVRTMIIPPYFFIVDGSIPYVLRGLLKTKKADYKKINEFFSLAVPVRNDSLVVRARNHTNNENVLGTLSLVKEPQLTMARSILKKQIDGVFDTDGTLIYNKEYQKVLYTYFYRNQYTIAESDLSSYDIANTIDTISKAQISIDTISSRAIRKLSKPPLMVNKLTATSGRYLFINSGIMGNYESSKVWDRSSVIDVYDFIAQSYIGSFRIQHIGKEKLSDFRVEGNLLVCLVGTHLQTYRIRDRLFR</sequence>
<evidence type="ECO:0000259" key="6">
    <source>
        <dbReference type="Pfam" id="PF07291"/>
    </source>
</evidence>
<dbReference type="RefSeq" id="WP_277900564.1">
    <property type="nucleotide sequence ID" value="NZ_JAPMUA010000004.1"/>
</dbReference>
<comment type="caution">
    <text evidence="7">The sequence shown here is derived from an EMBL/GenBank/DDBJ whole genome shotgun (WGS) entry which is preliminary data.</text>
</comment>
<keyword evidence="8" id="KW-1185">Reference proteome</keyword>
<name>A0ABT6FUA1_9FLAO</name>
<feature type="transmembrane region" description="Helical" evidence="5">
    <location>
        <begin position="120"/>
        <end position="138"/>
    </location>
</feature>